<feature type="chain" id="PRO_5002094190" evidence="1">
    <location>
        <begin position="20"/>
        <end position="219"/>
    </location>
</feature>
<keyword evidence="1" id="KW-0732">Signal</keyword>
<proteinExistence type="predicted"/>
<organism evidence="2">
    <name type="scientific">Glycine soja</name>
    <name type="common">Wild soybean</name>
    <dbReference type="NCBI Taxonomy" id="3848"/>
    <lineage>
        <taxon>Eukaryota</taxon>
        <taxon>Viridiplantae</taxon>
        <taxon>Streptophyta</taxon>
        <taxon>Embryophyta</taxon>
        <taxon>Tracheophyta</taxon>
        <taxon>Spermatophyta</taxon>
        <taxon>Magnoliopsida</taxon>
        <taxon>eudicotyledons</taxon>
        <taxon>Gunneridae</taxon>
        <taxon>Pentapetalae</taxon>
        <taxon>rosids</taxon>
        <taxon>fabids</taxon>
        <taxon>Fabales</taxon>
        <taxon>Fabaceae</taxon>
        <taxon>Papilionoideae</taxon>
        <taxon>50 kb inversion clade</taxon>
        <taxon>NPAAA clade</taxon>
        <taxon>indigoferoid/millettioid clade</taxon>
        <taxon>Phaseoleae</taxon>
        <taxon>Glycine</taxon>
        <taxon>Glycine subgen. Soja</taxon>
    </lineage>
</organism>
<evidence type="ECO:0000256" key="1">
    <source>
        <dbReference type="SAM" id="SignalP"/>
    </source>
</evidence>
<feature type="signal peptide" evidence="1">
    <location>
        <begin position="1"/>
        <end position="19"/>
    </location>
</feature>
<protein>
    <submittedName>
        <fullName evidence="2">Uncharacterized protein</fullName>
    </submittedName>
</protein>
<evidence type="ECO:0000313" key="2">
    <source>
        <dbReference type="EMBL" id="KHN48801.1"/>
    </source>
</evidence>
<dbReference type="PANTHER" id="PTHR37610">
    <property type="entry name" value="CCHC-TYPE DOMAIN-CONTAINING PROTEIN"/>
    <property type="match status" value="1"/>
</dbReference>
<dbReference type="Proteomes" id="UP000053555">
    <property type="component" value="Unassembled WGS sequence"/>
</dbReference>
<sequence length="219" mass="23856">RCNTLIMSWILNSISPSIAQSVIFLECAVDIWDDLRERFSQSDLLQPNSFVNATANSFQGKGRGGYGSTSTVKGAVFSKKCAYCHRAGHTVDVCWGKHGYPLGHPRYPGHPRFNNHNSSSSANSVVVDEVVEGSCSHSGTSSSNPINLTQAQYQSLMALIQPMQLKSTSDSIGPHSPHQANLLHAIPNGPKRATDHITSSLDYFTSYSKIKPIKINLPN</sequence>
<dbReference type="EMBL" id="KN639308">
    <property type="protein sequence ID" value="KHN48801.1"/>
    <property type="molecule type" value="Genomic_DNA"/>
</dbReference>
<accession>A0A0B2SQ89</accession>
<gene>
    <name evidence="2" type="ORF">glysoja_030571</name>
</gene>
<name>A0A0B2SQ89_GLYSO</name>
<reference evidence="2" key="1">
    <citation type="submission" date="2014-07" db="EMBL/GenBank/DDBJ databases">
        <title>Identification of a novel salt tolerance gene in wild soybean by whole-genome sequencing.</title>
        <authorList>
            <person name="Lam H.-M."/>
            <person name="Qi X."/>
            <person name="Li M.-W."/>
            <person name="Liu X."/>
            <person name="Xie M."/>
            <person name="Ni M."/>
            <person name="Xu X."/>
        </authorList>
    </citation>
    <scope>NUCLEOTIDE SEQUENCE [LARGE SCALE GENOMIC DNA]</scope>
    <source>
        <tissue evidence="2">Root</tissue>
    </source>
</reference>
<feature type="non-terminal residue" evidence="2">
    <location>
        <position position="219"/>
    </location>
</feature>
<feature type="non-terminal residue" evidence="2">
    <location>
        <position position="1"/>
    </location>
</feature>
<dbReference type="PANTHER" id="PTHR37610:SF55">
    <property type="entry name" value="RETROTRANSPOSON COPIA-LIKE N-TERMINAL DOMAIN-CONTAINING PROTEIN"/>
    <property type="match status" value="1"/>
</dbReference>
<dbReference type="AlphaFoldDB" id="A0A0B2SQ89"/>